<keyword evidence="2" id="KW-1185">Reference proteome</keyword>
<evidence type="ECO:0000313" key="1">
    <source>
        <dbReference type="EMBL" id="CAH3028374.1"/>
    </source>
</evidence>
<gene>
    <name evidence="1" type="ORF">PEVE_00033905</name>
</gene>
<proteinExistence type="predicted"/>
<accession>A0ABN8MGN4</accession>
<evidence type="ECO:0000313" key="2">
    <source>
        <dbReference type="Proteomes" id="UP001159427"/>
    </source>
</evidence>
<reference evidence="1 2" key="1">
    <citation type="submission" date="2022-05" db="EMBL/GenBank/DDBJ databases">
        <authorList>
            <consortium name="Genoscope - CEA"/>
            <person name="William W."/>
        </authorList>
    </citation>
    <scope>NUCLEOTIDE SEQUENCE [LARGE SCALE GENOMIC DNA]</scope>
</reference>
<protein>
    <submittedName>
        <fullName evidence="1">Uncharacterized protein</fullName>
    </submittedName>
</protein>
<organism evidence="1 2">
    <name type="scientific">Porites evermanni</name>
    <dbReference type="NCBI Taxonomy" id="104178"/>
    <lineage>
        <taxon>Eukaryota</taxon>
        <taxon>Metazoa</taxon>
        <taxon>Cnidaria</taxon>
        <taxon>Anthozoa</taxon>
        <taxon>Hexacorallia</taxon>
        <taxon>Scleractinia</taxon>
        <taxon>Fungiina</taxon>
        <taxon>Poritidae</taxon>
        <taxon>Porites</taxon>
    </lineage>
</organism>
<dbReference type="Proteomes" id="UP001159427">
    <property type="component" value="Unassembled WGS sequence"/>
</dbReference>
<comment type="caution">
    <text evidence="1">The sequence shown here is derived from an EMBL/GenBank/DDBJ whole genome shotgun (WGS) entry which is preliminary data.</text>
</comment>
<dbReference type="EMBL" id="CALNXI010000507">
    <property type="protein sequence ID" value="CAH3028374.1"/>
    <property type="molecule type" value="Genomic_DNA"/>
</dbReference>
<sequence length="243" mass="28302">MGSSPSKGEMVKRQDVKFKMKKQDVIKTSRELILSTELTNVCLETDALTELKAKLEKAVCWTSKYETSWSPEFSRSVDELLMEACDEMSRLIEGPLASCRLEIVRMILRLRFAWGSEVFEYLNIKSFPRERIETKTAVILAEQYFEPDKIYKTDNRICRLYAFKIRDAETKVPVFTYYLECSTILHKFYVLCLECSGGHLQITRYGSICPSYWTVREDTLGDFGYKEQNALAKCRDPSYEQTE</sequence>
<name>A0ABN8MGN4_9CNID</name>